<accession>A0A3P7N419</accession>
<dbReference type="Gene3D" id="3.90.180.10">
    <property type="entry name" value="Medium-chain alcohol dehydrogenases, catalytic domain"/>
    <property type="match status" value="1"/>
</dbReference>
<dbReference type="PANTHER" id="PTHR43880:SF12">
    <property type="entry name" value="ALCOHOL DEHYDROGENASE CLASS-3"/>
    <property type="match status" value="1"/>
</dbReference>
<keyword evidence="4" id="KW-0520">NAD</keyword>
<name>A0A3P7N419_9BILA</name>
<dbReference type="GO" id="GO:0046294">
    <property type="term" value="P:formaldehyde catabolic process"/>
    <property type="evidence" value="ECO:0007669"/>
    <property type="project" value="TreeGrafter"/>
</dbReference>
<evidence type="ECO:0000256" key="3">
    <source>
        <dbReference type="ARBA" id="ARBA00023002"/>
    </source>
</evidence>
<evidence type="ECO:0000256" key="4">
    <source>
        <dbReference type="ARBA" id="ARBA00023027"/>
    </source>
</evidence>
<protein>
    <recommendedName>
        <fullName evidence="5">Alcohol dehydrogenase-like N-terminal domain-containing protein</fullName>
    </recommendedName>
</protein>
<evidence type="ECO:0000256" key="1">
    <source>
        <dbReference type="ARBA" id="ARBA00022723"/>
    </source>
</evidence>
<dbReference type="Pfam" id="PF08240">
    <property type="entry name" value="ADH_N"/>
    <property type="match status" value="1"/>
</dbReference>
<evidence type="ECO:0000256" key="2">
    <source>
        <dbReference type="ARBA" id="ARBA00022833"/>
    </source>
</evidence>
<organism evidence="6 7">
    <name type="scientific">Gongylonema pulchrum</name>
    <dbReference type="NCBI Taxonomy" id="637853"/>
    <lineage>
        <taxon>Eukaryota</taxon>
        <taxon>Metazoa</taxon>
        <taxon>Ecdysozoa</taxon>
        <taxon>Nematoda</taxon>
        <taxon>Chromadorea</taxon>
        <taxon>Rhabditida</taxon>
        <taxon>Spirurina</taxon>
        <taxon>Spiruromorpha</taxon>
        <taxon>Spiruroidea</taxon>
        <taxon>Gongylonematidae</taxon>
        <taxon>Gongylonema</taxon>
    </lineage>
</organism>
<dbReference type="Proteomes" id="UP000271098">
    <property type="component" value="Unassembled WGS sequence"/>
</dbReference>
<dbReference type="OrthoDB" id="417550at2759"/>
<keyword evidence="1" id="KW-0479">Metal-binding</keyword>
<dbReference type="GO" id="GO:0051903">
    <property type="term" value="F:S-(hydroxymethyl)glutathione dehydrogenase [NAD(P)+] activity"/>
    <property type="evidence" value="ECO:0007669"/>
    <property type="project" value="TreeGrafter"/>
</dbReference>
<feature type="domain" description="Alcohol dehydrogenase-like N-terminal" evidence="5">
    <location>
        <begin position="175"/>
        <end position="223"/>
    </location>
</feature>
<reference evidence="6 7" key="1">
    <citation type="submission" date="2018-11" db="EMBL/GenBank/DDBJ databases">
        <authorList>
            <consortium name="Pathogen Informatics"/>
        </authorList>
    </citation>
    <scope>NUCLEOTIDE SEQUENCE [LARGE SCALE GENOMIC DNA]</scope>
</reference>
<gene>
    <name evidence="6" type="ORF">GPUH_LOCUS18244</name>
</gene>
<dbReference type="PANTHER" id="PTHR43880">
    <property type="entry name" value="ALCOHOL DEHYDROGENASE"/>
    <property type="match status" value="1"/>
</dbReference>
<evidence type="ECO:0000259" key="5">
    <source>
        <dbReference type="Pfam" id="PF08240"/>
    </source>
</evidence>
<dbReference type="AlphaFoldDB" id="A0A3P7N419"/>
<evidence type="ECO:0000313" key="7">
    <source>
        <dbReference type="Proteomes" id="UP000271098"/>
    </source>
</evidence>
<sequence length="271" mass="30443">MDDTLMELAVAVYFCIESNECFSLWKAEEVLENSASASSVLDEYLKRHNGGYREYCAELPVRLLGVLHRVNRFAVFGAMCCPNVRWRSESCLTMIDLFWSIKCRAAIAWEPQKPLKIEEIEVAPPKEGEVRIKVILKSILVSRAVNLRLFRNKNAQLLACIFVELEKESGFYSFKILYAAICHTDAYTLGGNDPEGKFPCILGHEGAGVVESVGAGVTGVQPGICSPLLRISYYVLFSKISGDHVIPLFMPQCKECEYCLNPKTNLCQRIR</sequence>
<keyword evidence="7" id="KW-1185">Reference proteome</keyword>
<dbReference type="SUPFAM" id="SSF50129">
    <property type="entry name" value="GroES-like"/>
    <property type="match status" value="2"/>
</dbReference>
<dbReference type="InterPro" id="IPR011032">
    <property type="entry name" value="GroES-like_sf"/>
</dbReference>
<evidence type="ECO:0000313" key="6">
    <source>
        <dbReference type="EMBL" id="VDN31333.1"/>
    </source>
</evidence>
<dbReference type="GO" id="GO:0005829">
    <property type="term" value="C:cytosol"/>
    <property type="evidence" value="ECO:0007669"/>
    <property type="project" value="TreeGrafter"/>
</dbReference>
<dbReference type="PROSITE" id="PS00059">
    <property type="entry name" value="ADH_ZINC"/>
    <property type="match status" value="1"/>
</dbReference>
<keyword evidence="2" id="KW-0862">Zinc</keyword>
<dbReference type="InterPro" id="IPR013154">
    <property type="entry name" value="ADH-like_N"/>
</dbReference>
<dbReference type="GO" id="GO:0008270">
    <property type="term" value="F:zinc ion binding"/>
    <property type="evidence" value="ECO:0007669"/>
    <property type="project" value="InterPro"/>
</dbReference>
<dbReference type="InterPro" id="IPR002328">
    <property type="entry name" value="ADH_Zn_CS"/>
</dbReference>
<dbReference type="EMBL" id="UYRT01086433">
    <property type="protein sequence ID" value="VDN31333.1"/>
    <property type="molecule type" value="Genomic_DNA"/>
</dbReference>
<proteinExistence type="predicted"/>
<keyword evidence="3" id="KW-0560">Oxidoreductase</keyword>